<protein>
    <recommendedName>
        <fullName evidence="2">protein-tyrosine-phosphatase</fullName>
        <ecNumber evidence="2">3.1.3.48</ecNumber>
    </recommendedName>
</protein>
<dbReference type="EMBL" id="BMZF01000010">
    <property type="protein sequence ID" value="GHA60549.1"/>
    <property type="molecule type" value="Genomic_DNA"/>
</dbReference>
<evidence type="ECO:0000256" key="3">
    <source>
        <dbReference type="ARBA" id="ARBA00022801"/>
    </source>
</evidence>
<dbReference type="EC" id="3.1.3.48" evidence="2"/>
<dbReference type="InterPro" id="IPR050438">
    <property type="entry name" value="LMW_PTPase"/>
</dbReference>
<comment type="similarity">
    <text evidence="1">Belongs to the low molecular weight phosphotyrosine protein phosphatase family.</text>
</comment>
<evidence type="ECO:0000313" key="6">
    <source>
        <dbReference type="EMBL" id="GHA60549.1"/>
    </source>
</evidence>
<comment type="caution">
    <text evidence="6">The sequence shown here is derived from an EMBL/GenBank/DDBJ whole genome shotgun (WGS) entry which is preliminary data.</text>
</comment>
<proteinExistence type="inferred from homology"/>
<gene>
    <name evidence="6" type="primary">ptpA</name>
    <name evidence="6" type="ORF">GCM10008927_27600</name>
</gene>
<evidence type="ECO:0000256" key="4">
    <source>
        <dbReference type="ARBA" id="ARBA00022912"/>
    </source>
</evidence>
<dbReference type="SUPFAM" id="SSF52788">
    <property type="entry name" value="Phosphotyrosine protein phosphatases I"/>
    <property type="match status" value="1"/>
</dbReference>
<keyword evidence="4" id="KW-0904">Protein phosphatase</keyword>
<dbReference type="Pfam" id="PF01451">
    <property type="entry name" value="LMWPc"/>
    <property type="match status" value="1"/>
</dbReference>
<accession>A0ABQ3D5Y4</accession>
<reference evidence="7" key="1">
    <citation type="journal article" date="2019" name="Int. J. Syst. Evol. Microbiol.">
        <title>The Global Catalogue of Microorganisms (GCM) 10K type strain sequencing project: providing services to taxonomists for standard genome sequencing and annotation.</title>
        <authorList>
            <consortium name="The Broad Institute Genomics Platform"/>
            <consortium name="The Broad Institute Genome Sequencing Center for Infectious Disease"/>
            <person name="Wu L."/>
            <person name="Ma J."/>
        </authorList>
    </citation>
    <scope>NUCLEOTIDE SEQUENCE [LARGE SCALE GENOMIC DNA]</scope>
    <source>
        <strain evidence="7">KCTC 32465</strain>
    </source>
</reference>
<sequence>MAADAGLDVVVDGAGTGAWHIGNPPDRRASAMAAKRGYDLSDLRARQVSAGDFTDFDLILAMDNSNLQNLRQMAPNGASATIKLFMDYAPQNPHREVPDPYYNDGFDVVLDMVEQASNGLIASLKA</sequence>
<feature type="domain" description="Phosphotyrosine protein phosphatase I" evidence="5">
    <location>
        <begin position="1"/>
        <end position="123"/>
    </location>
</feature>
<keyword evidence="7" id="KW-1185">Reference proteome</keyword>
<evidence type="ECO:0000256" key="1">
    <source>
        <dbReference type="ARBA" id="ARBA00011063"/>
    </source>
</evidence>
<evidence type="ECO:0000259" key="5">
    <source>
        <dbReference type="SMART" id="SM00226"/>
    </source>
</evidence>
<dbReference type="Gene3D" id="3.40.50.2300">
    <property type="match status" value="1"/>
</dbReference>
<organism evidence="6 7">
    <name type="scientific">Paramylibacter ulvae</name>
    <dbReference type="NCBI Taxonomy" id="1651968"/>
    <lineage>
        <taxon>Bacteria</taxon>
        <taxon>Pseudomonadati</taxon>
        <taxon>Pseudomonadota</taxon>
        <taxon>Alphaproteobacteria</taxon>
        <taxon>Rhodobacterales</taxon>
        <taxon>Paracoccaceae</taxon>
        <taxon>Paramylibacter</taxon>
    </lineage>
</organism>
<dbReference type="CDD" id="cd16343">
    <property type="entry name" value="LMWPTP"/>
    <property type="match status" value="1"/>
</dbReference>
<dbReference type="InterPro" id="IPR036196">
    <property type="entry name" value="Ptyr_pPase_sf"/>
</dbReference>
<dbReference type="PRINTS" id="PR00719">
    <property type="entry name" value="LMWPTPASE"/>
</dbReference>
<evidence type="ECO:0000313" key="7">
    <source>
        <dbReference type="Proteomes" id="UP000634455"/>
    </source>
</evidence>
<keyword evidence="3" id="KW-0378">Hydrolase</keyword>
<name>A0ABQ3D5Y4_9RHOB</name>
<dbReference type="Proteomes" id="UP000634455">
    <property type="component" value="Unassembled WGS sequence"/>
</dbReference>
<dbReference type="PANTHER" id="PTHR11717">
    <property type="entry name" value="LOW MOLECULAR WEIGHT PROTEIN TYROSINE PHOSPHATASE"/>
    <property type="match status" value="1"/>
</dbReference>
<dbReference type="PANTHER" id="PTHR11717:SF7">
    <property type="entry name" value="LOW MOLECULAR WEIGHT PHOSPHOTYROSINE PROTEIN PHOSPHATASE"/>
    <property type="match status" value="1"/>
</dbReference>
<evidence type="ECO:0000256" key="2">
    <source>
        <dbReference type="ARBA" id="ARBA00013064"/>
    </source>
</evidence>
<dbReference type="SMART" id="SM00226">
    <property type="entry name" value="LMWPc"/>
    <property type="match status" value="1"/>
</dbReference>
<dbReference type="InterPro" id="IPR017867">
    <property type="entry name" value="Tyr_phospatase_low_mol_wt"/>
</dbReference>
<dbReference type="InterPro" id="IPR023485">
    <property type="entry name" value="Ptyr_pPase"/>
</dbReference>